<gene>
    <name evidence="2" type="ORF">Cni_G09738</name>
</gene>
<name>A0AAQ3K4W0_9LILI</name>
<sequence length="179" mass="20108">MGKGRVYRLRPGGDGSEAVTADRRGKGRRDRHREGKKNGTSSGLNIVIANRVVHDRIGSVRVYYFISRHFSSSRLFSLGDSRLHARDISPSATPDSGAFLHSGAWRLAFLRRTAPYLSTITPASLPCSLPPLRRLDKRRRTADRLPFSLSLIHSQQWPDRPEATSKKSEPDSIRSVKYL</sequence>
<proteinExistence type="predicted"/>
<dbReference type="Proteomes" id="UP001327560">
    <property type="component" value="Chromosome 3"/>
</dbReference>
<feature type="compositionally biased region" description="Basic and acidic residues" evidence="1">
    <location>
        <begin position="159"/>
        <end position="179"/>
    </location>
</feature>
<dbReference type="EMBL" id="CP136892">
    <property type="protein sequence ID" value="WOL01025.1"/>
    <property type="molecule type" value="Genomic_DNA"/>
</dbReference>
<evidence type="ECO:0000313" key="3">
    <source>
        <dbReference type="Proteomes" id="UP001327560"/>
    </source>
</evidence>
<reference evidence="2 3" key="1">
    <citation type="submission" date="2023-10" db="EMBL/GenBank/DDBJ databases">
        <title>Chromosome-scale genome assembly provides insights into flower coloration mechanisms of Canna indica.</title>
        <authorList>
            <person name="Li C."/>
        </authorList>
    </citation>
    <scope>NUCLEOTIDE SEQUENCE [LARGE SCALE GENOMIC DNA]</scope>
    <source>
        <tissue evidence="2">Flower</tissue>
    </source>
</reference>
<feature type="region of interest" description="Disordered" evidence="1">
    <location>
        <begin position="158"/>
        <end position="179"/>
    </location>
</feature>
<dbReference type="AlphaFoldDB" id="A0AAQ3K4W0"/>
<evidence type="ECO:0000256" key="1">
    <source>
        <dbReference type="SAM" id="MobiDB-lite"/>
    </source>
</evidence>
<feature type="region of interest" description="Disordered" evidence="1">
    <location>
        <begin position="1"/>
        <end position="41"/>
    </location>
</feature>
<protein>
    <submittedName>
        <fullName evidence="2">Uncharacterized protein</fullName>
    </submittedName>
</protein>
<evidence type="ECO:0000313" key="2">
    <source>
        <dbReference type="EMBL" id="WOL01025.1"/>
    </source>
</evidence>
<keyword evidence="3" id="KW-1185">Reference proteome</keyword>
<organism evidence="2 3">
    <name type="scientific">Canna indica</name>
    <name type="common">Indian-shot</name>
    <dbReference type="NCBI Taxonomy" id="4628"/>
    <lineage>
        <taxon>Eukaryota</taxon>
        <taxon>Viridiplantae</taxon>
        <taxon>Streptophyta</taxon>
        <taxon>Embryophyta</taxon>
        <taxon>Tracheophyta</taxon>
        <taxon>Spermatophyta</taxon>
        <taxon>Magnoliopsida</taxon>
        <taxon>Liliopsida</taxon>
        <taxon>Zingiberales</taxon>
        <taxon>Cannaceae</taxon>
        <taxon>Canna</taxon>
    </lineage>
</organism>
<accession>A0AAQ3K4W0</accession>